<dbReference type="Proteomes" id="UP000075920">
    <property type="component" value="Unassembled WGS sequence"/>
</dbReference>
<reference evidence="11" key="1">
    <citation type="submission" date="2013-03" db="EMBL/GenBank/DDBJ databases">
        <title>The Genome Sequence of Anopheles minimus MINIMUS1.</title>
        <authorList>
            <consortium name="The Broad Institute Genomics Platform"/>
            <person name="Neafsey D.E."/>
            <person name="Walton C."/>
            <person name="Walker B."/>
            <person name="Young S.K."/>
            <person name="Zeng Q."/>
            <person name="Gargeya S."/>
            <person name="Fitzgerald M."/>
            <person name="Haas B."/>
            <person name="Abouelleil A."/>
            <person name="Allen A.W."/>
            <person name="Alvarado L."/>
            <person name="Arachchi H.M."/>
            <person name="Berlin A.M."/>
            <person name="Chapman S.B."/>
            <person name="Gainer-Dewar J."/>
            <person name="Goldberg J."/>
            <person name="Griggs A."/>
            <person name="Gujja S."/>
            <person name="Hansen M."/>
            <person name="Howarth C."/>
            <person name="Imamovic A."/>
            <person name="Ireland A."/>
            <person name="Larimer J."/>
            <person name="McCowan C."/>
            <person name="Murphy C."/>
            <person name="Pearson M."/>
            <person name="Poon T.W."/>
            <person name="Priest M."/>
            <person name="Roberts A."/>
            <person name="Saif S."/>
            <person name="Shea T."/>
            <person name="Sisk P."/>
            <person name="Sykes S."/>
            <person name="Wortman J."/>
            <person name="Nusbaum C."/>
            <person name="Birren B."/>
        </authorList>
    </citation>
    <scope>NUCLEOTIDE SEQUENCE [LARGE SCALE GENOMIC DNA]</scope>
    <source>
        <strain evidence="11">MINIMUS1</strain>
    </source>
</reference>
<evidence type="ECO:0000256" key="4">
    <source>
        <dbReference type="ARBA" id="ARBA00022729"/>
    </source>
</evidence>
<evidence type="ECO:0000256" key="1">
    <source>
        <dbReference type="ARBA" id="ARBA00004613"/>
    </source>
</evidence>
<dbReference type="Pfam" id="PF00089">
    <property type="entry name" value="Trypsin"/>
    <property type="match status" value="1"/>
</dbReference>
<evidence type="ECO:0000256" key="8">
    <source>
        <dbReference type="ARBA" id="ARBA00024195"/>
    </source>
</evidence>
<dbReference type="CDD" id="cd00190">
    <property type="entry name" value="Tryp_SPc"/>
    <property type="match status" value="1"/>
</dbReference>
<dbReference type="SUPFAM" id="SSF50494">
    <property type="entry name" value="Trypsin-like serine proteases"/>
    <property type="match status" value="1"/>
</dbReference>
<evidence type="ECO:0000313" key="11">
    <source>
        <dbReference type="Proteomes" id="UP000075920"/>
    </source>
</evidence>
<name>A0A3F2Z0Z0_9DIPT</name>
<evidence type="ECO:0000313" key="10">
    <source>
        <dbReference type="EnsemblMetazoa" id="AMIN016149-PA"/>
    </source>
</evidence>
<dbReference type="STRING" id="112268.A0A3F2Z0Z0"/>
<dbReference type="AlphaFoldDB" id="A0A3F2Z0Z0"/>
<comment type="similarity">
    <text evidence="8">Belongs to the peptidase S1 family. CLIP subfamily.</text>
</comment>
<keyword evidence="3" id="KW-0399">Innate immunity</keyword>
<dbReference type="EnsemblMetazoa" id="AMIN016149-RA">
    <property type="protein sequence ID" value="AMIN016149-PA"/>
    <property type="gene ID" value="AMIN016149"/>
</dbReference>
<dbReference type="SMART" id="SM00020">
    <property type="entry name" value="Tryp_SPc"/>
    <property type="match status" value="1"/>
</dbReference>
<dbReference type="InterPro" id="IPR001254">
    <property type="entry name" value="Trypsin_dom"/>
</dbReference>
<accession>A0A3F2Z0Z0</accession>
<evidence type="ECO:0000256" key="7">
    <source>
        <dbReference type="ARBA" id="ARBA00023180"/>
    </source>
</evidence>
<dbReference type="PANTHER" id="PTHR24256">
    <property type="entry name" value="TRYPTASE-RELATED"/>
    <property type="match status" value="1"/>
</dbReference>
<dbReference type="GO" id="GO:0004252">
    <property type="term" value="F:serine-type endopeptidase activity"/>
    <property type="evidence" value="ECO:0007669"/>
    <property type="project" value="InterPro"/>
</dbReference>
<dbReference type="InterPro" id="IPR043504">
    <property type="entry name" value="Peptidase_S1_PA_chymotrypsin"/>
</dbReference>
<evidence type="ECO:0000256" key="6">
    <source>
        <dbReference type="ARBA" id="ARBA00023157"/>
    </source>
</evidence>
<keyword evidence="7" id="KW-0325">Glycoprotein</keyword>
<evidence type="ECO:0000256" key="5">
    <source>
        <dbReference type="ARBA" id="ARBA00022859"/>
    </source>
</evidence>
<keyword evidence="2" id="KW-0964">Secreted</keyword>
<reference evidence="10" key="2">
    <citation type="submission" date="2020-05" db="UniProtKB">
        <authorList>
            <consortium name="EnsemblMetazoa"/>
        </authorList>
    </citation>
    <scope>IDENTIFICATION</scope>
    <source>
        <strain evidence="10">MINIMUS1</strain>
    </source>
</reference>
<organism evidence="10 11">
    <name type="scientific">Anopheles minimus</name>
    <dbReference type="NCBI Taxonomy" id="112268"/>
    <lineage>
        <taxon>Eukaryota</taxon>
        <taxon>Metazoa</taxon>
        <taxon>Ecdysozoa</taxon>
        <taxon>Arthropoda</taxon>
        <taxon>Hexapoda</taxon>
        <taxon>Insecta</taxon>
        <taxon>Pterygota</taxon>
        <taxon>Neoptera</taxon>
        <taxon>Endopterygota</taxon>
        <taxon>Diptera</taxon>
        <taxon>Nematocera</taxon>
        <taxon>Culicoidea</taxon>
        <taxon>Culicidae</taxon>
        <taxon>Anophelinae</taxon>
        <taxon>Anopheles</taxon>
    </lineage>
</organism>
<evidence type="ECO:0000259" key="9">
    <source>
        <dbReference type="PROSITE" id="PS50240"/>
    </source>
</evidence>
<keyword evidence="4" id="KW-0732">Signal</keyword>
<dbReference type="GO" id="GO:0005576">
    <property type="term" value="C:extracellular region"/>
    <property type="evidence" value="ECO:0007669"/>
    <property type="project" value="UniProtKB-SubCell"/>
</dbReference>
<protein>
    <recommendedName>
        <fullName evidence="9">Peptidase S1 domain-containing protein</fullName>
    </recommendedName>
</protein>
<dbReference type="InterPro" id="IPR009003">
    <property type="entry name" value="Peptidase_S1_PA"/>
</dbReference>
<dbReference type="InterPro" id="IPR051487">
    <property type="entry name" value="Ser/Thr_Proteases_Immune/Dev"/>
</dbReference>
<comment type="subcellular location">
    <subcellularLocation>
        <location evidence="1">Secreted</location>
    </subcellularLocation>
</comment>
<keyword evidence="6" id="KW-1015">Disulfide bond</keyword>
<dbReference type="VEuPathDB" id="VectorBase:AMIN016149"/>
<keyword evidence="11" id="KW-1185">Reference proteome</keyword>
<feature type="domain" description="Peptidase S1" evidence="9">
    <location>
        <begin position="46"/>
        <end position="296"/>
    </location>
</feature>
<keyword evidence="5" id="KW-0391">Immunity</keyword>
<evidence type="ECO:0000256" key="3">
    <source>
        <dbReference type="ARBA" id="ARBA00022588"/>
    </source>
</evidence>
<dbReference type="Gene3D" id="2.40.10.10">
    <property type="entry name" value="Trypsin-like serine proteases"/>
    <property type="match status" value="2"/>
</dbReference>
<dbReference type="GO" id="GO:0045087">
    <property type="term" value="P:innate immune response"/>
    <property type="evidence" value="ECO:0007669"/>
    <property type="project" value="UniProtKB-KW"/>
</dbReference>
<dbReference type="GO" id="GO:0006508">
    <property type="term" value="P:proteolysis"/>
    <property type="evidence" value="ECO:0007669"/>
    <property type="project" value="InterPro"/>
</dbReference>
<proteinExistence type="inferred from homology"/>
<dbReference type="PROSITE" id="PS50240">
    <property type="entry name" value="TRYPSIN_DOM"/>
    <property type="match status" value="1"/>
</dbReference>
<evidence type="ECO:0000256" key="2">
    <source>
        <dbReference type="ARBA" id="ARBA00022525"/>
    </source>
</evidence>
<sequence length="308" mass="34658">MKHLSWMVERVVTLQLNEQNECGDSMIKCCKESAIDACGVSNPEGLVYNVQSNVTYAKFAEFPWTVVILQRDISLYVPDLTIIAGGALIHPKFVLTAAHALKDTHRYLARFGEWNLRSSAEIYPRQDIHIEEFIIYPSYRDNILPVYDVALGVLRENVVYSEHIRPLCLPNAQDVFEGQRCIESGWGLDVRTGQPPTVMKRMELKVISRIECQLLYQLAEANSNFRLHRNVMCATALENQNAFIRDGGTPLACQRADGSYALAGITAWGGYNGQTYLPIAYTDVAKFASWINGMIDVYDEENKGQLPG</sequence>